<comment type="caution">
    <text evidence="3">The sequence shown here is derived from an EMBL/GenBank/DDBJ whole genome shotgun (WGS) entry which is preliminary data.</text>
</comment>
<dbReference type="AlphaFoldDB" id="A0A7J9FPC1"/>
<evidence type="ECO:0000313" key="4">
    <source>
        <dbReference type="Proteomes" id="UP000593568"/>
    </source>
</evidence>
<keyword evidence="4" id="KW-1185">Reference proteome</keyword>
<feature type="domain" description="Myb/SANT-like" evidence="2">
    <location>
        <begin position="2"/>
        <end position="58"/>
    </location>
</feature>
<dbReference type="PANTHER" id="PTHR31704">
    <property type="entry name" value="MYB/SANT-LIKE DNA-BINDING DOMAIN PROTEIN-RELATED"/>
    <property type="match status" value="1"/>
</dbReference>
<dbReference type="InterPro" id="IPR024752">
    <property type="entry name" value="Myb/SANT-like_dom"/>
</dbReference>
<dbReference type="PANTHER" id="PTHR31704:SF37">
    <property type="entry name" value="HEAT SHOCK PROTEIN"/>
    <property type="match status" value="1"/>
</dbReference>
<accession>A0A7J9FPC1</accession>
<reference evidence="3 4" key="1">
    <citation type="journal article" date="2019" name="Genome Biol. Evol.">
        <title>Insights into the evolution of the New World diploid cottons (Gossypium, subgenus Houzingenia) based on genome sequencing.</title>
        <authorList>
            <person name="Grover C.E."/>
            <person name="Arick M.A. 2nd"/>
            <person name="Thrash A."/>
            <person name="Conover J.L."/>
            <person name="Sanders W.S."/>
            <person name="Peterson D.G."/>
            <person name="Frelichowski J.E."/>
            <person name="Scheffler J.A."/>
            <person name="Scheffler B.E."/>
            <person name="Wendel J.F."/>
        </authorList>
    </citation>
    <scope>NUCLEOTIDE SEQUENCE [LARGE SCALE GENOMIC DNA]</scope>
    <source>
        <strain evidence="3">8</strain>
        <tissue evidence="3">Leaf</tissue>
    </source>
</reference>
<sequence length="212" mass="23986">MANFKNETCKAYSQRQLKNRWDALKKSWKAWKKLKGRDIGLGWNPTKRILDASDDWWESKLKAVPKAKKFRTLGIDSEFEGKLDQMFMGVVTTSDKAWAPSSSTLHSKFFEDVNNDIPKENEEENAINDVHISNDVHIDENSQKRKTSEISTSHFKTGRKKSSKQIGGAVRLSSQIENLCNAADNMSQATCSLTPAMDPYSIPQAIKVLDSM</sequence>
<dbReference type="EMBL" id="JABEZW010225401">
    <property type="protein sequence ID" value="MBA0787150.1"/>
    <property type="molecule type" value="Genomic_DNA"/>
</dbReference>
<protein>
    <recommendedName>
        <fullName evidence="2">Myb/SANT-like domain-containing protein</fullName>
    </recommendedName>
</protein>
<proteinExistence type="predicted"/>
<dbReference type="Pfam" id="PF12776">
    <property type="entry name" value="Myb_DNA-bind_3"/>
    <property type="match status" value="1"/>
</dbReference>
<gene>
    <name evidence="3" type="ORF">Gotri_006702</name>
</gene>
<name>A0A7J9FPC1_9ROSI</name>
<feature type="region of interest" description="Disordered" evidence="1">
    <location>
        <begin position="140"/>
        <end position="167"/>
    </location>
</feature>
<dbReference type="Proteomes" id="UP000593568">
    <property type="component" value="Unassembled WGS sequence"/>
</dbReference>
<organism evidence="3 4">
    <name type="scientific">Gossypium trilobum</name>
    <dbReference type="NCBI Taxonomy" id="34281"/>
    <lineage>
        <taxon>Eukaryota</taxon>
        <taxon>Viridiplantae</taxon>
        <taxon>Streptophyta</taxon>
        <taxon>Embryophyta</taxon>
        <taxon>Tracheophyta</taxon>
        <taxon>Spermatophyta</taxon>
        <taxon>Magnoliopsida</taxon>
        <taxon>eudicotyledons</taxon>
        <taxon>Gunneridae</taxon>
        <taxon>Pentapetalae</taxon>
        <taxon>rosids</taxon>
        <taxon>malvids</taxon>
        <taxon>Malvales</taxon>
        <taxon>Malvaceae</taxon>
        <taxon>Malvoideae</taxon>
        <taxon>Gossypium</taxon>
    </lineage>
</organism>
<evidence type="ECO:0000313" key="3">
    <source>
        <dbReference type="EMBL" id="MBA0787150.1"/>
    </source>
</evidence>
<evidence type="ECO:0000256" key="1">
    <source>
        <dbReference type="SAM" id="MobiDB-lite"/>
    </source>
</evidence>
<evidence type="ECO:0000259" key="2">
    <source>
        <dbReference type="Pfam" id="PF12776"/>
    </source>
</evidence>